<dbReference type="OrthoDB" id="7697589at2759"/>
<sequence>MSDTCKDTLGIEECWELIPTHKFIQDLKLLKVFKIISSIFTIYSRPSEARSPARVSWLGQPTTFLETETNSIMNTIETATQGHLHPSLFTHHQLQDILKTINGDMLPWDHNTVTVDMLHARTSQGKLYKIHPLPIPKEVVTNSTSYVTLIPQYSHIVVSHDMQQYLLARKDYINTCSDYQNVLICPPTLQFNLVHQNSP</sequence>
<gene>
    <name evidence="1" type="ORF">TSAR_001806</name>
</gene>
<proteinExistence type="predicted"/>
<accession>A0A232EJW2</accession>
<dbReference type="AlphaFoldDB" id="A0A232EJW2"/>
<feature type="non-terminal residue" evidence="1">
    <location>
        <position position="199"/>
    </location>
</feature>
<reference evidence="1 2" key="1">
    <citation type="journal article" date="2017" name="Curr. Biol.">
        <title>The Evolution of Venom by Co-option of Single-Copy Genes.</title>
        <authorList>
            <person name="Martinson E.O."/>
            <person name="Mrinalini"/>
            <person name="Kelkar Y.D."/>
            <person name="Chang C.H."/>
            <person name="Werren J.H."/>
        </authorList>
    </citation>
    <scope>NUCLEOTIDE SEQUENCE [LARGE SCALE GENOMIC DNA]</scope>
    <source>
        <strain evidence="1 2">Alberta</strain>
        <tissue evidence="1">Whole body</tissue>
    </source>
</reference>
<evidence type="ECO:0000313" key="1">
    <source>
        <dbReference type="EMBL" id="OXU18618.1"/>
    </source>
</evidence>
<dbReference type="Proteomes" id="UP000215335">
    <property type="component" value="Unassembled WGS sequence"/>
</dbReference>
<dbReference type="EMBL" id="NNAY01003941">
    <property type="protein sequence ID" value="OXU18618.1"/>
    <property type="molecule type" value="Genomic_DNA"/>
</dbReference>
<keyword evidence="2" id="KW-1185">Reference proteome</keyword>
<name>A0A232EJW2_9HYME</name>
<organism evidence="1 2">
    <name type="scientific">Trichomalopsis sarcophagae</name>
    <dbReference type="NCBI Taxonomy" id="543379"/>
    <lineage>
        <taxon>Eukaryota</taxon>
        <taxon>Metazoa</taxon>
        <taxon>Ecdysozoa</taxon>
        <taxon>Arthropoda</taxon>
        <taxon>Hexapoda</taxon>
        <taxon>Insecta</taxon>
        <taxon>Pterygota</taxon>
        <taxon>Neoptera</taxon>
        <taxon>Endopterygota</taxon>
        <taxon>Hymenoptera</taxon>
        <taxon>Apocrita</taxon>
        <taxon>Proctotrupomorpha</taxon>
        <taxon>Chalcidoidea</taxon>
        <taxon>Pteromalidae</taxon>
        <taxon>Pteromalinae</taxon>
        <taxon>Trichomalopsis</taxon>
    </lineage>
</organism>
<protein>
    <submittedName>
        <fullName evidence="1">Uncharacterized protein</fullName>
    </submittedName>
</protein>
<evidence type="ECO:0000313" key="2">
    <source>
        <dbReference type="Proteomes" id="UP000215335"/>
    </source>
</evidence>
<comment type="caution">
    <text evidence="1">The sequence shown here is derived from an EMBL/GenBank/DDBJ whole genome shotgun (WGS) entry which is preliminary data.</text>
</comment>